<evidence type="ECO:0000313" key="4">
    <source>
        <dbReference type="EMBL" id="CAD7657542.1"/>
    </source>
</evidence>
<organism evidence="4">
    <name type="scientific">Oppiella nova</name>
    <dbReference type="NCBI Taxonomy" id="334625"/>
    <lineage>
        <taxon>Eukaryota</taxon>
        <taxon>Metazoa</taxon>
        <taxon>Ecdysozoa</taxon>
        <taxon>Arthropoda</taxon>
        <taxon>Chelicerata</taxon>
        <taxon>Arachnida</taxon>
        <taxon>Acari</taxon>
        <taxon>Acariformes</taxon>
        <taxon>Sarcoptiformes</taxon>
        <taxon>Oribatida</taxon>
        <taxon>Brachypylina</taxon>
        <taxon>Oppioidea</taxon>
        <taxon>Oppiidae</taxon>
        <taxon>Oppiella</taxon>
    </lineage>
</organism>
<dbReference type="PANTHER" id="PTHR31233">
    <property type="entry name" value="BICAUDAL D FAMILY MEMBER"/>
    <property type="match status" value="1"/>
</dbReference>
<dbReference type="PANTHER" id="PTHR31233:SF6">
    <property type="entry name" value="PROTEIN BICAUDAL D"/>
    <property type="match status" value="1"/>
</dbReference>
<dbReference type="GO" id="GO:0070840">
    <property type="term" value="F:dynein complex binding"/>
    <property type="evidence" value="ECO:0007669"/>
    <property type="project" value="InterPro"/>
</dbReference>
<dbReference type="OrthoDB" id="10069295at2759"/>
<dbReference type="InterPro" id="IPR018477">
    <property type="entry name" value="BICD"/>
</dbReference>
<dbReference type="EMBL" id="OC928018">
    <property type="protein sequence ID" value="CAD7657542.1"/>
    <property type="molecule type" value="Genomic_DNA"/>
</dbReference>
<dbReference type="GO" id="GO:0005794">
    <property type="term" value="C:Golgi apparatus"/>
    <property type="evidence" value="ECO:0007669"/>
    <property type="project" value="TreeGrafter"/>
</dbReference>
<reference evidence="4" key="1">
    <citation type="submission" date="2020-11" db="EMBL/GenBank/DDBJ databases">
        <authorList>
            <person name="Tran Van P."/>
        </authorList>
    </citation>
    <scope>NUCLEOTIDE SEQUENCE</scope>
</reference>
<dbReference type="GO" id="GO:0005829">
    <property type="term" value="C:cytosol"/>
    <property type="evidence" value="ECO:0007669"/>
    <property type="project" value="TreeGrafter"/>
</dbReference>
<dbReference type="EMBL" id="CAJPVJ010013193">
    <property type="protein sequence ID" value="CAG2174728.1"/>
    <property type="molecule type" value="Genomic_DNA"/>
</dbReference>
<keyword evidence="5" id="KW-1185">Reference proteome</keyword>
<dbReference type="GO" id="GO:0070507">
    <property type="term" value="P:regulation of microtubule cytoskeleton organization"/>
    <property type="evidence" value="ECO:0007669"/>
    <property type="project" value="TreeGrafter"/>
</dbReference>
<sequence>MTDPSAPLVPAAVDDASVMKAEIERLNRELAQTSAEKIQSAQYGLVLLDEKEELQRRYDELEINFDTVRKDLEELREAFAKSQTIQKVSQNTGVEREERLLEESAHKEANFATTLQELERELKAVRLELERVRAEKDAQTQDANDFAKQTEEAEWERKSLRLELKELKFRESRLLADNNELEEENISLQKQVSSLKSSQVDFETSKHEVRRLQEDVDALHSQLDEYEHLKRIAERQMEEALEALQSEREQKYAVKKELDRRINSDSIHNLSTFAGFAGLKFTANEANAANDGSGEPFDDQSPTLERLEADLLRSQSPSNTTQPSSLEGSLFGEVHLHEIKRLERMLDDCDAQKMQLNQRLQDCQSLLDQKQSELCLQSNRLLAFADAVNALLALCGGDTETEAEVDPNADFPELARLQRALTRQMSDSAAGQLREEVARLQRELTANAAKSALLEEDLRTMSLIAEDIFGNASLTQDDLIGVSE</sequence>
<feature type="coiled-coil region" evidence="3">
    <location>
        <begin position="16"/>
        <end position="261"/>
    </location>
</feature>
<accession>A0A7R9MC95</accession>
<name>A0A7R9MC95_9ACAR</name>
<comment type="similarity">
    <text evidence="1">Belongs to the BicD family.</text>
</comment>
<dbReference type="AlphaFoldDB" id="A0A7R9MC95"/>
<protein>
    <submittedName>
        <fullName evidence="4">Uncharacterized protein</fullName>
    </submittedName>
</protein>
<dbReference type="Proteomes" id="UP000728032">
    <property type="component" value="Unassembled WGS sequence"/>
</dbReference>
<evidence type="ECO:0000256" key="2">
    <source>
        <dbReference type="ARBA" id="ARBA00023054"/>
    </source>
</evidence>
<dbReference type="GO" id="GO:0072393">
    <property type="term" value="P:microtubule anchoring at microtubule organizing center"/>
    <property type="evidence" value="ECO:0007669"/>
    <property type="project" value="TreeGrafter"/>
</dbReference>
<proteinExistence type="inferred from homology"/>
<feature type="coiled-coil region" evidence="3">
    <location>
        <begin position="339"/>
        <end position="373"/>
    </location>
</feature>
<keyword evidence="2 3" id="KW-0175">Coiled coil</keyword>
<dbReference type="GO" id="GO:0008093">
    <property type="term" value="F:cytoskeletal anchor activity"/>
    <property type="evidence" value="ECO:0007669"/>
    <property type="project" value="InterPro"/>
</dbReference>
<evidence type="ECO:0000256" key="3">
    <source>
        <dbReference type="SAM" id="Coils"/>
    </source>
</evidence>
<evidence type="ECO:0000256" key="1">
    <source>
        <dbReference type="ARBA" id="ARBA00010061"/>
    </source>
</evidence>
<dbReference type="GO" id="GO:0034452">
    <property type="term" value="F:dynactin binding"/>
    <property type="evidence" value="ECO:0007669"/>
    <property type="project" value="TreeGrafter"/>
</dbReference>
<gene>
    <name evidence="4" type="ORF">ONB1V03_LOCUS14169</name>
</gene>
<dbReference type="Pfam" id="PF09730">
    <property type="entry name" value="BicD"/>
    <property type="match status" value="1"/>
</dbReference>
<evidence type="ECO:0000313" key="5">
    <source>
        <dbReference type="Proteomes" id="UP000728032"/>
    </source>
</evidence>